<dbReference type="Gene3D" id="3.10.560.10">
    <property type="entry name" value="Outer membrane lipoprotein wza domain like"/>
    <property type="match status" value="1"/>
</dbReference>
<protein>
    <submittedName>
        <fullName evidence="3">ComEA family DNA-binding protein</fullName>
    </submittedName>
</protein>
<dbReference type="InterPro" id="IPR003583">
    <property type="entry name" value="Hlx-hairpin-Hlx_DNA-bd_motif"/>
</dbReference>
<proteinExistence type="predicted"/>
<evidence type="ECO:0000313" key="4">
    <source>
        <dbReference type="Proteomes" id="UP001321506"/>
    </source>
</evidence>
<dbReference type="GO" id="GO:0015628">
    <property type="term" value="P:protein secretion by the type II secretion system"/>
    <property type="evidence" value="ECO:0007669"/>
    <property type="project" value="TreeGrafter"/>
</dbReference>
<dbReference type="GO" id="GO:0006281">
    <property type="term" value="P:DNA repair"/>
    <property type="evidence" value="ECO:0007669"/>
    <property type="project" value="InterPro"/>
</dbReference>
<feature type="domain" description="Helix-hairpin-helix DNA-binding motif class 1" evidence="2">
    <location>
        <begin position="197"/>
        <end position="216"/>
    </location>
</feature>
<dbReference type="GO" id="GO:0003677">
    <property type="term" value="F:DNA binding"/>
    <property type="evidence" value="ECO:0007669"/>
    <property type="project" value="UniProtKB-KW"/>
</dbReference>
<evidence type="ECO:0000256" key="1">
    <source>
        <dbReference type="SAM" id="Phobius"/>
    </source>
</evidence>
<dbReference type="PANTHER" id="PTHR21180:SF32">
    <property type="entry name" value="ENDONUCLEASE_EXONUCLEASE_PHOSPHATASE FAMILY DOMAIN-CONTAINING PROTEIN 1"/>
    <property type="match status" value="1"/>
</dbReference>
<keyword evidence="1" id="KW-0812">Transmembrane</keyword>
<keyword evidence="4" id="KW-1185">Reference proteome</keyword>
<organism evidence="3 4">
    <name type="scientific">Ruicaihuangia caeni</name>
    <dbReference type="NCBI Taxonomy" id="3042517"/>
    <lineage>
        <taxon>Bacteria</taxon>
        <taxon>Bacillati</taxon>
        <taxon>Actinomycetota</taxon>
        <taxon>Actinomycetes</taxon>
        <taxon>Micrococcales</taxon>
        <taxon>Microbacteriaceae</taxon>
        <taxon>Ruicaihuangia</taxon>
    </lineage>
</organism>
<dbReference type="Gene3D" id="1.10.150.280">
    <property type="entry name" value="AF1531-like domain"/>
    <property type="match status" value="1"/>
</dbReference>
<dbReference type="Pfam" id="PF12836">
    <property type="entry name" value="HHH_3"/>
    <property type="match status" value="1"/>
</dbReference>
<dbReference type="PANTHER" id="PTHR21180">
    <property type="entry name" value="ENDONUCLEASE/EXONUCLEASE/PHOSPHATASE FAMILY DOMAIN-CONTAINING PROTEIN 1"/>
    <property type="match status" value="1"/>
</dbReference>
<dbReference type="SUPFAM" id="SSF47781">
    <property type="entry name" value="RuvA domain 2-like"/>
    <property type="match status" value="1"/>
</dbReference>
<dbReference type="Proteomes" id="UP001321506">
    <property type="component" value="Unassembled WGS sequence"/>
</dbReference>
<reference evidence="3 4" key="1">
    <citation type="submission" date="2023-04" db="EMBL/GenBank/DDBJ databases">
        <title>Klugiella caeni sp. nov. isolated from the sludge of biochemical tank.</title>
        <authorList>
            <person name="Geng K."/>
        </authorList>
    </citation>
    <scope>NUCLEOTIDE SEQUENCE [LARGE SCALE GENOMIC DNA]</scope>
    <source>
        <strain evidence="3 4">YN-L-19</strain>
    </source>
</reference>
<feature type="transmembrane region" description="Helical" evidence="1">
    <location>
        <begin position="12"/>
        <end position="36"/>
    </location>
</feature>
<keyword evidence="3" id="KW-0238">DNA-binding</keyword>
<dbReference type="AlphaFoldDB" id="A0AAW6T3A4"/>
<dbReference type="InterPro" id="IPR004509">
    <property type="entry name" value="Competence_ComEA_HhH"/>
</dbReference>
<dbReference type="Pfam" id="PF10531">
    <property type="entry name" value="SLBB"/>
    <property type="match status" value="1"/>
</dbReference>
<keyword evidence="1" id="KW-0472">Membrane</keyword>
<feature type="domain" description="Helix-hairpin-helix DNA-binding motif class 1" evidence="2">
    <location>
        <begin position="167"/>
        <end position="186"/>
    </location>
</feature>
<dbReference type="GO" id="GO:0015627">
    <property type="term" value="C:type II protein secretion system complex"/>
    <property type="evidence" value="ECO:0007669"/>
    <property type="project" value="TreeGrafter"/>
</dbReference>
<name>A0AAW6T3A4_9MICO</name>
<dbReference type="NCBIfam" id="TIGR00426">
    <property type="entry name" value="competence protein ComEA helix-hairpin-helix repeat region"/>
    <property type="match status" value="1"/>
</dbReference>
<comment type="caution">
    <text evidence="3">The sequence shown here is derived from an EMBL/GenBank/DDBJ whole genome shotgun (WGS) entry which is preliminary data.</text>
</comment>
<evidence type="ECO:0000259" key="2">
    <source>
        <dbReference type="SMART" id="SM00278"/>
    </source>
</evidence>
<dbReference type="SMART" id="SM00278">
    <property type="entry name" value="HhH1"/>
    <property type="match status" value="2"/>
</dbReference>
<dbReference type="InterPro" id="IPR010994">
    <property type="entry name" value="RuvA_2-like"/>
</dbReference>
<dbReference type="EMBL" id="JASATX010000001">
    <property type="protein sequence ID" value="MDI2097919.1"/>
    <property type="molecule type" value="Genomic_DNA"/>
</dbReference>
<accession>A0AAW6T3A4</accession>
<dbReference type="InterPro" id="IPR051675">
    <property type="entry name" value="Endo/Exo/Phosphatase_dom_1"/>
</dbReference>
<keyword evidence="1" id="KW-1133">Transmembrane helix</keyword>
<gene>
    <name evidence="3" type="ORF">QF206_02910</name>
</gene>
<dbReference type="RefSeq" id="WP_281487691.1">
    <property type="nucleotide sequence ID" value="NZ_JASATX010000001.1"/>
</dbReference>
<sequence length="219" mass="21953">MTQLTDPRRAAVRRLVGAAIVVALVALGVAVFTVAVTPGGGTSVLPAAEAAAPATHGARDSVSAGVGAAYDDEAPVVYVHVLGAVNAPGLYRLQPGDRAVDAIAAAHGFAADADLGAVNLARPVVDGEQLRVLTVAEAQAQPAAPAVGSASGGTGGAVVNVNTATATELEALPRIGPALAARIVEWRERHGRFRTVDDLIAVSGIGEKLLDGLRDLVTV</sequence>
<dbReference type="InterPro" id="IPR019554">
    <property type="entry name" value="Soluble_ligand-bd"/>
</dbReference>
<evidence type="ECO:0000313" key="3">
    <source>
        <dbReference type="EMBL" id="MDI2097919.1"/>
    </source>
</evidence>